<comment type="caution">
    <text evidence="8">The sequence shown here is derived from an EMBL/GenBank/DDBJ whole genome shotgun (WGS) entry which is preliminary data.</text>
</comment>
<feature type="transmembrane region" description="Helical" evidence="6">
    <location>
        <begin position="320"/>
        <end position="338"/>
    </location>
</feature>
<evidence type="ECO:0000313" key="9">
    <source>
        <dbReference type="Proteomes" id="UP000005396"/>
    </source>
</evidence>
<name>A8RLB5_ENTBW</name>
<accession>A8RLB5</accession>
<dbReference type="Pfam" id="PF07690">
    <property type="entry name" value="MFS_1"/>
    <property type="match status" value="1"/>
</dbReference>
<dbReference type="GO" id="GO:0022857">
    <property type="term" value="F:transmembrane transporter activity"/>
    <property type="evidence" value="ECO:0007669"/>
    <property type="project" value="InterPro"/>
</dbReference>
<dbReference type="PROSITE" id="PS50850">
    <property type="entry name" value="MFS"/>
    <property type="match status" value="1"/>
</dbReference>
<dbReference type="GO" id="GO:0005886">
    <property type="term" value="C:plasma membrane"/>
    <property type="evidence" value="ECO:0007669"/>
    <property type="project" value="UniProtKB-SubCell"/>
</dbReference>
<dbReference type="SUPFAM" id="SSF103473">
    <property type="entry name" value="MFS general substrate transporter"/>
    <property type="match status" value="1"/>
</dbReference>
<dbReference type="Gene3D" id="1.20.1250.20">
    <property type="entry name" value="MFS general substrate transporter like domains"/>
    <property type="match status" value="2"/>
</dbReference>
<evidence type="ECO:0000256" key="4">
    <source>
        <dbReference type="ARBA" id="ARBA00022989"/>
    </source>
</evidence>
<evidence type="ECO:0000256" key="1">
    <source>
        <dbReference type="ARBA" id="ARBA00004651"/>
    </source>
</evidence>
<feature type="transmembrane region" description="Helical" evidence="6">
    <location>
        <begin position="53"/>
        <end position="73"/>
    </location>
</feature>
<evidence type="ECO:0000259" key="7">
    <source>
        <dbReference type="PROSITE" id="PS50850"/>
    </source>
</evidence>
<dbReference type="InterPro" id="IPR020846">
    <property type="entry name" value="MFS_dom"/>
</dbReference>
<keyword evidence="2" id="KW-0813">Transport</keyword>
<feature type="transmembrane region" description="Helical" evidence="6">
    <location>
        <begin position="388"/>
        <end position="412"/>
    </location>
</feature>
<feature type="transmembrane region" description="Helical" evidence="6">
    <location>
        <begin position="230"/>
        <end position="251"/>
    </location>
</feature>
<feature type="transmembrane region" description="Helical" evidence="6">
    <location>
        <begin position="178"/>
        <end position="201"/>
    </location>
</feature>
<gene>
    <name evidence="8" type="ORF">CLOBOL_01563</name>
</gene>
<dbReference type="eggNOG" id="COG2271">
    <property type="taxonomic scope" value="Bacteria"/>
</dbReference>
<keyword evidence="3 6" id="KW-0812">Transmembrane</keyword>
<dbReference type="Proteomes" id="UP000005396">
    <property type="component" value="Unassembled WGS sequence"/>
</dbReference>
<sequence>MDKRGEHMETPSLKKNLPLLITLTLSGSFICSLPWFRSYYYNPFMETFGMTNTQMGLCGTALGVGGIAAYLFGGIICDYISIKKLIPAAMISTGALGLVMLTIPSPIIMVIIHGLFAITCLMLFFPAQTKAVRNLASVNEQGKAFGIFEGGRGISNAVYLAIAALIFGQMTIIKSESFGVRGIILFYSVMTILLGVIDIVLLKGIDDGKKGDSNDTVNLKMLTKPLKMPAVWLMIGIIFATLTISTGYYYISPYVTEVFGVSALLGAVLSSSSQYIRPIASFGAGVLGDRINNSKVMLIGQIGLAIALVIILAVPSSMGVLPILVACLMIFFCMYMCVTMHFAIMDEEYFPPECVGTAIGLICAIGYLPEATSPFVAGVILDHFPGAAGYRLFFVYLFAVTVFGLVLTVIWLRRTKARRAEILEKLKK</sequence>
<dbReference type="PANTHER" id="PTHR23526">
    <property type="entry name" value="INTEGRAL MEMBRANE TRANSPORT PROTEIN-RELATED"/>
    <property type="match status" value="1"/>
</dbReference>
<feature type="transmembrane region" description="Helical" evidence="6">
    <location>
        <begin position="107"/>
        <end position="125"/>
    </location>
</feature>
<evidence type="ECO:0000256" key="6">
    <source>
        <dbReference type="SAM" id="Phobius"/>
    </source>
</evidence>
<keyword evidence="5 6" id="KW-0472">Membrane</keyword>
<keyword evidence="4 6" id="KW-1133">Transmembrane helix</keyword>
<dbReference type="PaxDb" id="411902-CLOBOL_01563"/>
<dbReference type="PANTHER" id="PTHR23526:SF4">
    <property type="entry name" value="INTEGRAL MEMBRANE TRANSPORT PROTEIN"/>
    <property type="match status" value="1"/>
</dbReference>
<organism evidence="8 9">
    <name type="scientific">Enterocloster bolteae (strain ATCC BAA-613 / DSM 15670 / CCUG 46953 / JCM 12243 / WAL 16351)</name>
    <name type="common">Clostridium bolteae</name>
    <dbReference type="NCBI Taxonomy" id="411902"/>
    <lineage>
        <taxon>Bacteria</taxon>
        <taxon>Bacillati</taxon>
        <taxon>Bacillota</taxon>
        <taxon>Clostridia</taxon>
        <taxon>Lachnospirales</taxon>
        <taxon>Lachnospiraceae</taxon>
        <taxon>Enterocloster</taxon>
    </lineage>
</organism>
<reference evidence="8 9" key="1">
    <citation type="submission" date="2007-08" db="EMBL/GenBank/DDBJ databases">
        <authorList>
            <person name="Fulton L."/>
            <person name="Clifton S."/>
            <person name="Fulton B."/>
            <person name="Xu J."/>
            <person name="Minx P."/>
            <person name="Pepin K.H."/>
            <person name="Johnson M."/>
            <person name="Thiruvilangam P."/>
            <person name="Bhonagiri V."/>
            <person name="Nash W.E."/>
            <person name="Mardis E.R."/>
            <person name="Wilson R.K."/>
        </authorList>
    </citation>
    <scope>NUCLEOTIDE SEQUENCE [LARGE SCALE GENOMIC DNA]</scope>
    <source>
        <strain evidence="9">ATCC BAA-613 / DSM 15670 / CCUG 46953 / JCM 12243 / WAL 16351</strain>
    </source>
</reference>
<dbReference type="EMBL" id="ABCC02000017">
    <property type="protein sequence ID" value="EDP18208.1"/>
    <property type="molecule type" value="Genomic_DNA"/>
</dbReference>
<dbReference type="AlphaFoldDB" id="A8RLB5"/>
<evidence type="ECO:0000256" key="3">
    <source>
        <dbReference type="ARBA" id="ARBA00022692"/>
    </source>
</evidence>
<proteinExistence type="predicted"/>
<dbReference type="InterPro" id="IPR011701">
    <property type="entry name" value="MFS"/>
</dbReference>
<reference evidence="8 9" key="2">
    <citation type="submission" date="2007-09" db="EMBL/GenBank/DDBJ databases">
        <title>Draft genome sequence of Clostridium bolteae (ATCC BAA-613).</title>
        <authorList>
            <person name="Sudarsanam P."/>
            <person name="Ley R."/>
            <person name="Guruge J."/>
            <person name="Turnbaugh P.J."/>
            <person name="Mahowald M."/>
            <person name="Liep D."/>
            <person name="Gordon J."/>
        </authorList>
    </citation>
    <scope>NUCLEOTIDE SEQUENCE [LARGE SCALE GENOMIC DNA]</scope>
    <source>
        <strain evidence="9">ATCC BAA-613 / DSM 15670 / CCUG 46953 / JCM 12243 / WAL 16351</strain>
    </source>
</reference>
<dbReference type="HOGENOM" id="CLU_043790_0_0_9"/>
<evidence type="ECO:0000256" key="2">
    <source>
        <dbReference type="ARBA" id="ARBA00022448"/>
    </source>
</evidence>
<protein>
    <recommendedName>
        <fullName evidence="7">Major facilitator superfamily (MFS) profile domain-containing protein</fullName>
    </recommendedName>
</protein>
<feature type="transmembrane region" description="Helical" evidence="6">
    <location>
        <begin position="153"/>
        <end position="172"/>
    </location>
</feature>
<feature type="transmembrane region" description="Helical" evidence="6">
    <location>
        <begin position="20"/>
        <end position="41"/>
    </location>
</feature>
<evidence type="ECO:0000256" key="5">
    <source>
        <dbReference type="ARBA" id="ARBA00023136"/>
    </source>
</evidence>
<feature type="transmembrane region" description="Helical" evidence="6">
    <location>
        <begin position="296"/>
        <end position="314"/>
    </location>
</feature>
<comment type="subcellular location">
    <subcellularLocation>
        <location evidence="1">Cell membrane</location>
        <topology evidence="1">Multi-pass membrane protein</topology>
    </subcellularLocation>
</comment>
<feature type="domain" description="Major facilitator superfamily (MFS) profile" evidence="7">
    <location>
        <begin position="1"/>
        <end position="416"/>
    </location>
</feature>
<evidence type="ECO:0000313" key="8">
    <source>
        <dbReference type="EMBL" id="EDP18208.1"/>
    </source>
</evidence>
<dbReference type="InterPro" id="IPR036259">
    <property type="entry name" value="MFS_trans_sf"/>
</dbReference>
<dbReference type="InterPro" id="IPR052528">
    <property type="entry name" value="Sugar_transport-like"/>
</dbReference>